<gene>
    <name evidence="4" type="ORF">SSCH_20009</name>
</gene>
<dbReference type="GO" id="GO:0005524">
    <property type="term" value="F:ATP binding"/>
    <property type="evidence" value="ECO:0007669"/>
    <property type="project" value="UniProtKB-KW"/>
</dbReference>
<keyword evidence="2" id="KW-0067">ATP-binding</keyword>
<name>A0A0B7MKK3_9FIRM</name>
<dbReference type="GO" id="GO:0006355">
    <property type="term" value="P:regulation of DNA-templated transcription"/>
    <property type="evidence" value="ECO:0007669"/>
    <property type="project" value="InterPro"/>
</dbReference>
<keyword evidence="5" id="KW-1185">Reference proteome</keyword>
<dbReference type="Proteomes" id="UP000046155">
    <property type="component" value="Unassembled WGS sequence"/>
</dbReference>
<keyword evidence="1" id="KW-0547">Nucleotide-binding</keyword>
<sequence>MDLTRRIGKNVSGFSNSALKILKSYYWSGNVRELRNCIEKAIIMSDSNIINASDLQFIVNTKKEREQYDEIIPL</sequence>
<dbReference type="AlphaFoldDB" id="A0A0B7MKK3"/>
<feature type="domain" description="Sigma-54 factor interaction" evidence="3">
    <location>
        <begin position="1"/>
        <end position="43"/>
    </location>
</feature>
<dbReference type="Pfam" id="PF25601">
    <property type="entry name" value="AAA_lid_14"/>
    <property type="match status" value="1"/>
</dbReference>
<accession>A0A0B7MKK3</accession>
<evidence type="ECO:0000256" key="1">
    <source>
        <dbReference type="ARBA" id="ARBA00022741"/>
    </source>
</evidence>
<dbReference type="InterPro" id="IPR058031">
    <property type="entry name" value="AAA_lid_NorR"/>
</dbReference>
<dbReference type="PANTHER" id="PTHR32071">
    <property type="entry name" value="TRANSCRIPTIONAL REGULATORY PROTEIN"/>
    <property type="match status" value="1"/>
</dbReference>
<dbReference type="InterPro" id="IPR002078">
    <property type="entry name" value="Sigma_54_int"/>
</dbReference>
<evidence type="ECO:0000313" key="4">
    <source>
        <dbReference type="EMBL" id="CEO88501.1"/>
    </source>
</evidence>
<dbReference type="Gene3D" id="1.10.8.60">
    <property type="match status" value="1"/>
</dbReference>
<evidence type="ECO:0000259" key="3">
    <source>
        <dbReference type="PROSITE" id="PS50045"/>
    </source>
</evidence>
<dbReference type="InterPro" id="IPR027417">
    <property type="entry name" value="P-loop_NTPase"/>
</dbReference>
<evidence type="ECO:0000313" key="5">
    <source>
        <dbReference type="Proteomes" id="UP000046155"/>
    </source>
</evidence>
<reference evidence="5" key="1">
    <citation type="submission" date="2015-01" db="EMBL/GenBank/DDBJ databases">
        <authorList>
            <person name="Manzoor Shahid"/>
            <person name="Zubair Saima"/>
        </authorList>
    </citation>
    <scope>NUCLEOTIDE SEQUENCE [LARGE SCALE GENOMIC DNA]</scope>
    <source>
        <strain evidence="5">Sp3</strain>
    </source>
</reference>
<dbReference type="EMBL" id="CDRZ01000112">
    <property type="protein sequence ID" value="CEO88501.1"/>
    <property type="molecule type" value="Genomic_DNA"/>
</dbReference>
<dbReference type="PROSITE" id="PS50045">
    <property type="entry name" value="SIGMA54_INTERACT_4"/>
    <property type="match status" value="1"/>
</dbReference>
<proteinExistence type="predicted"/>
<evidence type="ECO:0000256" key="2">
    <source>
        <dbReference type="ARBA" id="ARBA00022840"/>
    </source>
</evidence>
<dbReference type="SUPFAM" id="SSF52540">
    <property type="entry name" value="P-loop containing nucleoside triphosphate hydrolases"/>
    <property type="match status" value="1"/>
</dbReference>
<protein>
    <recommendedName>
        <fullName evidence="3">Sigma-54 factor interaction domain-containing protein</fullName>
    </recommendedName>
</protein>
<organism evidence="4 5">
    <name type="scientific">Syntrophaceticus schinkii</name>
    <dbReference type="NCBI Taxonomy" id="499207"/>
    <lineage>
        <taxon>Bacteria</taxon>
        <taxon>Bacillati</taxon>
        <taxon>Bacillota</taxon>
        <taxon>Clostridia</taxon>
        <taxon>Thermoanaerobacterales</taxon>
        <taxon>Thermoanaerobacterales Family III. Incertae Sedis</taxon>
        <taxon>Syntrophaceticus</taxon>
    </lineage>
</organism>